<evidence type="ECO:0000313" key="4">
    <source>
        <dbReference type="EMBL" id="KAF5846596.1"/>
    </source>
</evidence>
<feature type="signal peptide" evidence="3">
    <location>
        <begin position="1"/>
        <end position="16"/>
    </location>
</feature>
<dbReference type="InterPro" id="IPR029058">
    <property type="entry name" value="AB_hydrolase_fold"/>
</dbReference>
<dbReference type="AlphaFoldDB" id="A0A8H5ZAG0"/>
<name>A0A8H5ZAG0_COCSA</name>
<keyword evidence="3" id="KW-0732">Signal</keyword>
<evidence type="ECO:0000313" key="5">
    <source>
        <dbReference type="Proteomes" id="UP000624244"/>
    </source>
</evidence>
<evidence type="ECO:0008006" key="6">
    <source>
        <dbReference type="Google" id="ProtNLM"/>
    </source>
</evidence>
<dbReference type="Gene3D" id="3.40.50.1820">
    <property type="entry name" value="alpha/beta hydrolase"/>
    <property type="match status" value="1"/>
</dbReference>
<reference evidence="4" key="1">
    <citation type="submission" date="2019-11" db="EMBL/GenBank/DDBJ databases">
        <title>Bipolaris sorokiniana Genome sequencing.</title>
        <authorList>
            <person name="Wang H."/>
        </authorList>
    </citation>
    <scope>NUCLEOTIDE SEQUENCE</scope>
</reference>
<protein>
    <recommendedName>
        <fullName evidence="6">Carbohydrate esterase family 5 protein</fullName>
    </recommendedName>
</protein>
<sequence length="231" mass="23554">MKFVTAAAVFAGLAAAGPVELSERQSCPKVYIFGARETTVPQSNGYGTAGGLVNSVKSAFPGAGSEAIVYPACGGGSACGGISYDNSASQGTAAVVKAVTAYNQKCPSTQIVLIGYSQGGQIMDNALCGGAGATLTGNALKAVKAAIFMGDPHNRAGLPYNVGTCRAQGLNQFAARPQGFTCSPANGSIIQSYCDSQDPYCCNGNDGNHHQQYVNIYGNQALNFIKSKVTA</sequence>
<gene>
    <name evidence="4" type="ORF">GGP41_004672</name>
</gene>
<evidence type="ECO:0000256" key="3">
    <source>
        <dbReference type="SAM" id="SignalP"/>
    </source>
</evidence>
<dbReference type="PANTHER" id="PTHR33630">
    <property type="entry name" value="CUTINASE RV1984C-RELATED-RELATED"/>
    <property type="match status" value="1"/>
</dbReference>
<keyword evidence="1" id="KW-0378">Hydrolase</keyword>
<keyword evidence="2" id="KW-1015">Disulfide bond</keyword>
<evidence type="ECO:0000256" key="2">
    <source>
        <dbReference type="ARBA" id="ARBA00023157"/>
    </source>
</evidence>
<dbReference type="EMBL" id="WNKQ01000015">
    <property type="protein sequence ID" value="KAF5846596.1"/>
    <property type="molecule type" value="Genomic_DNA"/>
</dbReference>
<dbReference type="InterPro" id="IPR000675">
    <property type="entry name" value="Cutinase/axe"/>
</dbReference>
<dbReference type="GO" id="GO:0052689">
    <property type="term" value="F:carboxylic ester hydrolase activity"/>
    <property type="evidence" value="ECO:0007669"/>
    <property type="project" value="UniProtKB-ARBA"/>
</dbReference>
<dbReference type="Pfam" id="PF01083">
    <property type="entry name" value="Cutinase"/>
    <property type="match status" value="1"/>
</dbReference>
<dbReference type="SMART" id="SM01110">
    <property type="entry name" value="Cutinase"/>
    <property type="match status" value="1"/>
</dbReference>
<comment type="caution">
    <text evidence="4">The sequence shown here is derived from an EMBL/GenBank/DDBJ whole genome shotgun (WGS) entry which is preliminary data.</text>
</comment>
<evidence type="ECO:0000256" key="1">
    <source>
        <dbReference type="ARBA" id="ARBA00022801"/>
    </source>
</evidence>
<dbReference type="SUPFAM" id="SSF53474">
    <property type="entry name" value="alpha/beta-Hydrolases"/>
    <property type="match status" value="1"/>
</dbReference>
<proteinExistence type="predicted"/>
<dbReference type="Proteomes" id="UP000624244">
    <property type="component" value="Unassembled WGS sequence"/>
</dbReference>
<accession>A0A8H5ZAG0</accession>
<dbReference type="PANTHER" id="PTHR33630:SF10">
    <property type="entry name" value="ACETYLXYLAN ESTERASE"/>
    <property type="match status" value="1"/>
</dbReference>
<feature type="chain" id="PRO_5034852265" description="Carbohydrate esterase family 5 protein" evidence="3">
    <location>
        <begin position="17"/>
        <end position="231"/>
    </location>
</feature>
<organism evidence="4 5">
    <name type="scientific">Cochliobolus sativus</name>
    <name type="common">Common root rot and spot blotch fungus</name>
    <name type="synonym">Bipolaris sorokiniana</name>
    <dbReference type="NCBI Taxonomy" id="45130"/>
    <lineage>
        <taxon>Eukaryota</taxon>
        <taxon>Fungi</taxon>
        <taxon>Dikarya</taxon>
        <taxon>Ascomycota</taxon>
        <taxon>Pezizomycotina</taxon>
        <taxon>Dothideomycetes</taxon>
        <taxon>Pleosporomycetidae</taxon>
        <taxon>Pleosporales</taxon>
        <taxon>Pleosporineae</taxon>
        <taxon>Pleosporaceae</taxon>
        <taxon>Bipolaris</taxon>
    </lineage>
</organism>